<dbReference type="HOGENOM" id="CLU_2734308_0_0_9"/>
<feature type="transmembrane region" description="Helical" evidence="1">
    <location>
        <begin position="12"/>
        <end position="35"/>
    </location>
</feature>
<keyword evidence="1" id="KW-1133">Transmembrane helix</keyword>
<evidence type="ECO:0000313" key="2">
    <source>
        <dbReference type="EMBL" id="ABO67627.1"/>
    </source>
</evidence>
<evidence type="ECO:0000313" key="3">
    <source>
        <dbReference type="Proteomes" id="UP000001578"/>
    </source>
</evidence>
<accession>A4IQM3</accession>
<dbReference type="EMBL" id="CP000557">
    <property type="protein sequence ID" value="ABO67627.1"/>
    <property type="molecule type" value="Genomic_DNA"/>
</dbReference>
<gene>
    <name evidence="2" type="ordered locus">GTNG_2278</name>
</gene>
<protein>
    <submittedName>
        <fullName evidence="2">Uncharacterized protein</fullName>
    </submittedName>
</protein>
<dbReference type="KEGG" id="gtn:GTNG_2278"/>
<dbReference type="Proteomes" id="UP000001578">
    <property type="component" value="Chromosome"/>
</dbReference>
<dbReference type="AlphaFoldDB" id="A4IQM3"/>
<reference evidence="2 3" key="1">
    <citation type="journal article" date="2007" name="Proc. Natl. Acad. Sci. U.S.A.">
        <title>Genome and proteome of long-chain alkane degrading Geobacillus thermodenitrificans NG80-2 isolated from a deep-subsurface oil reservoir.</title>
        <authorList>
            <person name="Feng L."/>
            <person name="Wang W."/>
            <person name="Cheng J."/>
            <person name="Ren Y."/>
            <person name="Zhao G."/>
            <person name="Gao C."/>
            <person name="Tang Y."/>
            <person name="Liu X."/>
            <person name="Han W."/>
            <person name="Peng X."/>
            <person name="Liu R."/>
            <person name="Wang L."/>
        </authorList>
    </citation>
    <scope>NUCLEOTIDE SEQUENCE [LARGE SCALE GENOMIC DNA]</scope>
    <source>
        <strain evidence="2 3">NG80-2</strain>
    </source>
</reference>
<keyword evidence="1" id="KW-0812">Transmembrane</keyword>
<proteinExistence type="predicted"/>
<sequence>MCNEHRNIHTNLRMFFMLIFFKILNIKSLVGLILVKEGESDTKVVIRSSKEFSFQQNVLCSGAIAPIRKLT</sequence>
<keyword evidence="1" id="KW-0472">Membrane</keyword>
<name>A4IQM3_GEOTN</name>
<evidence type="ECO:0000256" key="1">
    <source>
        <dbReference type="SAM" id="Phobius"/>
    </source>
</evidence>
<organism evidence="2 3">
    <name type="scientific">Geobacillus thermodenitrificans (strain NG80-2)</name>
    <dbReference type="NCBI Taxonomy" id="420246"/>
    <lineage>
        <taxon>Bacteria</taxon>
        <taxon>Bacillati</taxon>
        <taxon>Bacillota</taxon>
        <taxon>Bacilli</taxon>
        <taxon>Bacillales</taxon>
        <taxon>Anoxybacillaceae</taxon>
        <taxon>Geobacillus</taxon>
    </lineage>
</organism>